<proteinExistence type="predicted"/>
<sequence>MKLFEKKTDQECPSLHFTPTTAIMSEFKLSCTLSMNVATNEALGFGMPSKLSFSSGVAVM</sequence>
<name>A0A0K2TT43_LEPSM</name>
<organism evidence="1">
    <name type="scientific">Lepeophtheirus salmonis</name>
    <name type="common">Salmon louse</name>
    <name type="synonym">Caligus salmonis</name>
    <dbReference type="NCBI Taxonomy" id="72036"/>
    <lineage>
        <taxon>Eukaryota</taxon>
        <taxon>Metazoa</taxon>
        <taxon>Ecdysozoa</taxon>
        <taxon>Arthropoda</taxon>
        <taxon>Crustacea</taxon>
        <taxon>Multicrustacea</taxon>
        <taxon>Hexanauplia</taxon>
        <taxon>Copepoda</taxon>
        <taxon>Siphonostomatoida</taxon>
        <taxon>Caligidae</taxon>
        <taxon>Lepeophtheirus</taxon>
    </lineage>
</organism>
<accession>A0A0K2TT43</accession>
<dbReference type="EMBL" id="HACA01011609">
    <property type="protein sequence ID" value="CDW28970.1"/>
    <property type="molecule type" value="Transcribed_RNA"/>
</dbReference>
<dbReference type="AlphaFoldDB" id="A0A0K2TT43"/>
<evidence type="ECO:0000313" key="1">
    <source>
        <dbReference type="EMBL" id="CDW28970.1"/>
    </source>
</evidence>
<protein>
    <submittedName>
        <fullName evidence="1">Uncharacterized protein</fullName>
    </submittedName>
</protein>
<reference evidence="1" key="1">
    <citation type="submission" date="2014-05" db="EMBL/GenBank/DDBJ databases">
        <authorList>
            <person name="Chronopoulou M."/>
        </authorList>
    </citation>
    <scope>NUCLEOTIDE SEQUENCE</scope>
    <source>
        <tissue evidence="1">Whole organism</tissue>
    </source>
</reference>